<keyword evidence="4 7" id="KW-0812">Transmembrane</keyword>
<comment type="caution">
    <text evidence="8">The sequence shown here is derived from an EMBL/GenBank/DDBJ whole genome shotgun (WGS) entry which is preliminary data.</text>
</comment>
<dbReference type="PANTHER" id="PTHR22926">
    <property type="entry name" value="PHOSPHO-N-ACETYLMURAMOYL-PENTAPEPTIDE-TRANSFERASE"/>
    <property type="match status" value="1"/>
</dbReference>
<feature type="transmembrane region" description="Helical" evidence="7">
    <location>
        <begin position="331"/>
        <end position="351"/>
    </location>
</feature>
<accession>A0ABV2QVQ3</accession>
<dbReference type="EC" id="2.7.8.33" evidence="8"/>
<feature type="transmembrane region" description="Helical" evidence="7">
    <location>
        <begin position="257"/>
        <end position="273"/>
    </location>
</feature>
<evidence type="ECO:0000256" key="5">
    <source>
        <dbReference type="ARBA" id="ARBA00022989"/>
    </source>
</evidence>
<name>A0ABV2QVQ3_9HYPH</name>
<dbReference type="Proteomes" id="UP001549321">
    <property type="component" value="Unassembled WGS sequence"/>
</dbReference>
<keyword evidence="2" id="KW-1003">Cell membrane</keyword>
<feature type="transmembrane region" description="Helical" evidence="7">
    <location>
        <begin position="140"/>
        <end position="158"/>
    </location>
</feature>
<feature type="transmembrane region" description="Helical" evidence="7">
    <location>
        <begin position="194"/>
        <end position="210"/>
    </location>
</feature>
<evidence type="ECO:0000256" key="1">
    <source>
        <dbReference type="ARBA" id="ARBA00004651"/>
    </source>
</evidence>
<evidence type="ECO:0000256" key="2">
    <source>
        <dbReference type="ARBA" id="ARBA00022475"/>
    </source>
</evidence>
<proteinExistence type="predicted"/>
<feature type="transmembrane region" description="Helical" evidence="7">
    <location>
        <begin position="6"/>
        <end position="26"/>
    </location>
</feature>
<dbReference type="InterPro" id="IPR018480">
    <property type="entry name" value="PNAcMuramoyl-5peptid_Trfase_CS"/>
</dbReference>
<reference evidence="8 9" key="1">
    <citation type="submission" date="2024-06" db="EMBL/GenBank/DDBJ databases">
        <title>Sorghum-associated microbial communities from plants grown in Nebraska, USA.</title>
        <authorList>
            <person name="Schachtman D."/>
        </authorList>
    </citation>
    <scope>NUCLEOTIDE SEQUENCE [LARGE SCALE GENOMIC DNA]</scope>
    <source>
        <strain evidence="8 9">3207</strain>
    </source>
</reference>
<evidence type="ECO:0000256" key="6">
    <source>
        <dbReference type="ARBA" id="ARBA00023136"/>
    </source>
</evidence>
<feature type="transmembrane region" description="Helical" evidence="7">
    <location>
        <begin position="165"/>
        <end position="182"/>
    </location>
</feature>
<feature type="transmembrane region" description="Helical" evidence="7">
    <location>
        <begin position="217"/>
        <end position="237"/>
    </location>
</feature>
<dbReference type="PROSITE" id="PS01348">
    <property type="entry name" value="MRAY_2"/>
    <property type="match status" value="1"/>
</dbReference>
<evidence type="ECO:0000313" key="8">
    <source>
        <dbReference type="EMBL" id="MET4633104.1"/>
    </source>
</evidence>
<feature type="transmembrane region" description="Helical" evidence="7">
    <location>
        <begin position="106"/>
        <end position="125"/>
    </location>
</feature>
<feature type="transmembrane region" description="Helical" evidence="7">
    <location>
        <begin position="73"/>
        <end position="94"/>
    </location>
</feature>
<evidence type="ECO:0000256" key="3">
    <source>
        <dbReference type="ARBA" id="ARBA00022679"/>
    </source>
</evidence>
<dbReference type="CDD" id="cd06853">
    <property type="entry name" value="GT_WecA_like"/>
    <property type="match status" value="1"/>
</dbReference>
<feature type="transmembrane region" description="Helical" evidence="7">
    <location>
        <begin position="47"/>
        <end position="67"/>
    </location>
</feature>
<feature type="transmembrane region" description="Helical" evidence="7">
    <location>
        <begin position="306"/>
        <end position="325"/>
    </location>
</feature>
<keyword evidence="5 7" id="KW-1133">Transmembrane helix</keyword>
<keyword evidence="6 7" id="KW-0472">Membrane</keyword>
<evidence type="ECO:0000256" key="7">
    <source>
        <dbReference type="SAM" id="Phobius"/>
    </source>
</evidence>
<keyword evidence="3 8" id="KW-0808">Transferase</keyword>
<dbReference type="EC" id="2.7.8.35" evidence="8"/>
<sequence>MSIGGIPLASAFLCCVALVATLRSIAPRLGLLDAPTARKVHHGHVPVCGGLAMFGALLAALAIRQGLQPPGGSLGHSMLPLAGTLGMLVAIGFVDDRWGMGAVTKLSLQVIAVSLLLGAGGDTYGNGLLHLPAAMPGRDWIATAITLLFIVGLINAYNMIDGLDGLAGALAAVTLIGLAVAGRLAGHASLVDDSLLLLAVVLGFLVFNLRRPGLRRALAFMGDAGSMMLGCAIAALIVELASHSPMTEGGFERIPSLLWLVAIPVIDTASLMIRRPLAGRSPMAADREHLHHLLLDSGLSPAQTTMVLAGTAALLAMVGVAGLMLRVPPALMAAGLALPALAHCALVWNCAHRRRETAQALVLSSEPAE</sequence>
<dbReference type="PANTHER" id="PTHR22926:SF3">
    <property type="entry name" value="UNDECAPRENYL-PHOSPHATE ALPHA-N-ACETYLGLUCOSAMINYL 1-PHOSPHATE TRANSFERASE"/>
    <property type="match status" value="1"/>
</dbReference>
<gene>
    <name evidence="8" type="ORF">ABIE08_001017</name>
</gene>
<dbReference type="GO" id="GO:0036380">
    <property type="term" value="F:UDP-N-acetylglucosamine-undecaprenyl-phosphate N-acetylglucosaminephosphotransferase activity"/>
    <property type="evidence" value="ECO:0007669"/>
    <property type="project" value="UniProtKB-EC"/>
</dbReference>
<dbReference type="InterPro" id="IPR000715">
    <property type="entry name" value="Glycosyl_transferase_4"/>
</dbReference>
<dbReference type="Pfam" id="PF00953">
    <property type="entry name" value="Glycos_transf_4"/>
    <property type="match status" value="1"/>
</dbReference>
<evidence type="ECO:0000256" key="4">
    <source>
        <dbReference type="ARBA" id="ARBA00022692"/>
    </source>
</evidence>
<keyword evidence="9" id="KW-1185">Reference proteome</keyword>
<organism evidence="8 9">
    <name type="scientific">Kaistia defluvii</name>
    <dbReference type="NCBI Taxonomy" id="410841"/>
    <lineage>
        <taxon>Bacteria</taxon>
        <taxon>Pseudomonadati</taxon>
        <taxon>Pseudomonadota</taxon>
        <taxon>Alphaproteobacteria</taxon>
        <taxon>Hyphomicrobiales</taxon>
        <taxon>Kaistiaceae</taxon>
        <taxon>Kaistia</taxon>
    </lineage>
</organism>
<evidence type="ECO:0000313" key="9">
    <source>
        <dbReference type="Proteomes" id="UP001549321"/>
    </source>
</evidence>
<protein>
    <submittedName>
        <fullName evidence="8">UDP-GlcNAc:undecaprenyl-phosphate GlcNAc-1-phosphate transferase</fullName>
        <ecNumber evidence="8">2.7.8.33</ecNumber>
        <ecNumber evidence="8">2.7.8.35</ecNumber>
    </submittedName>
</protein>
<comment type="subcellular location">
    <subcellularLocation>
        <location evidence="1">Cell membrane</location>
        <topology evidence="1">Multi-pass membrane protein</topology>
    </subcellularLocation>
</comment>
<dbReference type="EMBL" id="JBEPSM010000001">
    <property type="protein sequence ID" value="MET4633104.1"/>
    <property type="molecule type" value="Genomic_DNA"/>
</dbReference>
<dbReference type="RefSeq" id="WP_354549230.1">
    <property type="nucleotide sequence ID" value="NZ_JBEPSM010000001.1"/>
</dbReference>